<keyword evidence="4" id="KW-1185">Reference proteome</keyword>
<comment type="caution">
    <text evidence="3">The sequence shown here is derived from an EMBL/GenBank/DDBJ whole genome shotgun (WGS) entry which is preliminary data.</text>
</comment>
<reference evidence="3" key="2">
    <citation type="submission" date="2023-06" db="EMBL/GenBank/DDBJ databases">
        <authorList>
            <person name="Swenson N.G."/>
            <person name="Wegrzyn J.L."/>
            <person name="Mcevoy S.L."/>
        </authorList>
    </citation>
    <scope>NUCLEOTIDE SEQUENCE</scope>
    <source>
        <strain evidence="3">NS2018</strain>
        <tissue evidence="3">Leaf</tissue>
    </source>
</reference>
<evidence type="ECO:0000256" key="2">
    <source>
        <dbReference type="SAM" id="MobiDB-lite"/>
    </source>
</evidence>
<reference evidence="3" key="1">
    <citation type="journal article" date="2022" name="Plant J.">
        <title>Strategies of tolerance reflected in two North American maple genomes.</title>
        <authorList>
            <person name="McEvoy S.L."/>
            <person name="Sezen U.U."/>
            <person name="Trouern-Trend A."/>
            <person name="McMahon S.M."/>
            <person name="Schaberg P.G."/>
            <person name="Yang J."/>
            <person name="Wegrzyn J.L."/>
            <person name="Swenson N.G."/>
        </authorList>
    </citation>
    <scope>NUCLEOTIDE SEQUENCE</scope>
    <source>
        <strain evidence="3">NS2018</strain>
    </source>
</reference>
<dbReference type="Proteomes" id="UP001168877">
    <property type="component" value="Unassembled WGS sequence"/>
</dbReference>
<evidence type="ECO:0000256" key="1">
    <source>
        <dbReference type="SAM" id="Coils"/>
    </source>
</evidence>
<sequence>MDLLCNADPKHHPDPFHALPCLKLQFRDLFPNEAPVADRHISKRKRAAELTVSGGPTVPDPSPSKDHPDPPPVVVTPPSATAALDPSHMGPLVGDTRESRLSPSIAAYCCRIAEVIAPVEDNLIEGPLSDLLSSESSSSTAGYSRGMVEVIVPEEDKLMESSLSDLLSKFEEMNIKASYLSYRLSDAFPKVINERNDLKEKFSAACSKIQLLESKLESTQQDLSTYQDKYYMAAHKWHLLEKRELEKTLNEAKADNAKLEAKVIRLEKLLARKEKLLVREMARRDTAYMKGYRAAQLEFKRRYPNYNLGWMKFPLIEDLTCDDEEDSEDDDEEDSEDEDEGSDSNDDEASAE</sequence>
<feature type="region of interest" description="Disordered" evidence="2">
    <location>
        <begin position="321"/>
        <end position="352"/>
    </location>
</feature>
<protein>
    <submittedName>
        <fullName evidence="3">Uncharacterized protein</fullName>
    </submittedName>
</protein>
<evidence type="ECO:0000313" key="4">
    <source>
        <dbReference type="Proteomes" id="UP001168877"/>
    </source>
</evidence>
<feature type="region of interest" description="Disordered" evidence="2">
    <location>
        <begin position="42"/>
        <end position="97"/>
    </location>
</feature>
<gene>
    <name evidence="3" type="ORF">LWI29_027195</name>
</gene>
<organism evidence="3 4">
    <name type="scientific">Acer saccharum</name>
    <name type="common">Sugar maple</name>
    <dbReference type="NCBI Taxonomy" id="4024"/>
    <lineage>
        <taxon>Eukaryota</taxon>
        <taxon>Viridiplantae</taxon>
        <taxon>Streptophyta</taxon>
        <taxon>Embryophyta</taxon>
        <taxon>Tracheophyta</taxon>
        <taxon>Spermatophyta</taxon>
        <taxon>Magnoliopsida</taxon>
        <taxon>eudicotyledons</taxon>
        <taxon>Gunneridae</taxon>
        <taxon>Pentapetalae</taxon>
        <taxon>rosids</taxon>
        <taxon>malvids</taxon>
        <taxon>Sapindales</taxon>
        <taxon>Sapindaceae</taxon>
        <taxon>Hippocastanoideae</taxon>
        <taxon>Acereae</taxon>
        <taxon>Acer</taxon>
    </lineage>
</organism>
<dbReference type="AlphaFoldDB" id="A0AA39T6B8"/>
<proteinExistence type="predicted"/>
<feature type="coiled-coil region" evidence="1">
    <location>
        <begin position="209"/>
        <end position="276"/>
    </location>
</feature>
<accession>A0AA39T6B8</accession>
<name>A0AA39T6B8_ACESA</name>
<keyword evidence="1" id="KW-0175">Coiled coil</keyword>
<evidence type="ECO:0000313" key="3">
    <source>
        <dbReference type="EMBL" id="KAK0601760.1"/>
    </source>
</evidence>
<dbReference type="EMBL" id="JAUESC010000003">
    <property type="protein sequence ID" value="KAK0601760.1"/>
    <property type="molecule type" value="Genomic_DNA"/>
</dbReference>